<sequence length="287" mass="32822">MKRILLAGIIMLSSLATFAQTDTTTKPSTEDTVFVGNFIIIRNNKDRNTYNDSLPPGREDYTIINIPKRRGYVNPRPNRLISTNYLIFDLGFANYNDKTVYNSPDAADFADAGINKKDLKLITGKSSNVNIWLFMQKLNVTKHVVNLKYGLGLNMYNYRYNSNISFQEQAPYVIMDTVDFSKNKLYAGYATVPFMLNINPFPHRRHGLNFSAGVSAGYRIFTHSKQISDERGKQKNHDAFDLNDWMFAYVAEVGLGPVRIYGSYSINTLFEDAKQYPYTVGLRFSNW</sequence>
<keyword evidence="3" id="KW-1185">Reference proteome</keyword>
<reference evidence="2 3" key="1">
    <citation type="submission" date="2016-10" db="EMBL/GenBank/DDBJ databases">
        <authorList>
            <person name="de Groot N.N."/>
        </authorList>
    </citation>
    <scope>NUCLEOTIDE SEQUENCE [LARGE SCALE GENOMIC DNA]</scope>
    <source>
        <strain evidence="2 3">DSM 28286</strain>
    </source>
</reference>
<evidence type="ECO:0000256" key="1">
    <source>
        <dbReference type="SAM" id="SignalP"/>
    </source>
</evidence>
<dbReference type="AlphaFoldDB" id="A0A1I5SM08"/>
<proteinExistence type="predicted"/>
<organism evidence="2 3">
    <name type="scientific">Parafilimonas terrae</name>
    <dbReference type="NCBI Taxonomy" id="1465490"/>
    <lineage>
        <taxon>Bacteria</taxon>
        <taxon>Pseudomonadati</taxon>
        <taxon>Bacteroidota</taxon>
        <taxon>Chitinophagia</taxon>
        <taxon>Chitinophagales</taxon>
        <taxon>Chitinophagaceae</taxon>
        <taxon>Parafilimonas</taxon>
    </lineage>
</organism>
<evidence type="ECO:0000313" key="2">
    <source>
        <dbReference type="EMBL" id="SFP71772.1"/>
    </source>
</evidence>
<name>A0A1I5SM08_9BACT</name>
<dbReference type="EMBL" id="FOXQ01000001">
    <property type="protein sequence ID" value="SFP71772.1"/>
    <property type="molecule type" value="Genomic_DNA"/>
</dbReference>
<dbReference type="Proteomes" id="UP000199031">
    <property type="component" value="Unassembled WGS sequence"/>
</dbReference>
<dbReference type="OrthoDB" id="666719at2"/>
<feature type="chain" id="PRO_5011584389" evidence="1">
    <location>
        <begin position="20"/>
        <end position="287"/>
    </location>
</feature>
<feature type="signal peptide" evidence="1">
    <location>
        <begin position="1"/>
        <end position="19"/>
    </location>
</feature>
<dbReference type="RefSeq" id="WP_090654731.1">
    <property type="nucleotide sequence ID" value="NZ_FOXQ01000001.1"/>
</dbReference>
<gene>
    <name evidence="2" type="ORF">SAMN05444277_101835</name>
</gene>
<accession>A0A1I5SM08</accession>
<protein>
    <submittedName>
        <fullName evidence="2">Outer membrane protein beta-barrel domain-containing protein</fullName>
    </submittedName>
</protein>
<dbReference type="STRING" id="1465490.SAMN05444277_101835"/>
<keyword evidence="1" id="KW-0732">Signal</keyword>
<evidence type="ECO:0000313" key="3">
    <source>
        <dbReference type="Proteomes" id="UP000199031"/>
    </source>
</evidence>